<evidence type="ECO:0000313" key="3">
    <source>
        <dbReference type="Proteomes" id="UP000198606"/>
    </source>
</evidence>
<proteinExistence type="predicted"/>
<dbReference type="AlphaFoldDB" id="A0A1G8NWJ2"/>
<evidence type="ECO:0000313" key="2">
    <source>
        <dbReference type="EMBL" id="SDI84583.1"/>
    </source>
</evidence>
<protein>
    <submittedName>
        <fullName evidence="2">Uncharacterized protein</fullName>
    </submittedName>
</protein>
<dbReference type="STRING" id="29435.SAMN05216588_12643"/>
<gene>
    <name evidence="2" type="ORF">SAMN05216588_12643</name>
</gene>
<evidence type="ECO:0000256" key="1">
    <source>
        <dbReference type="SAM" id="Phobius"/>
    </source>
</evidence>
<dbReference type="EMBL" id="FNDG01000026">
    <property type="protein sequence ID" value="SDI84583.1"/>
    <property type="molecule type" value="Genomic_DNA"/>
</dbReference>
<organism evidence="2 3">
    <name type="scientific">Phytopseudomonas flavescens</name>
    <dbReference type="NCBI Taxonomy" id="29435"/>
    <lineage>
        <taxon>Bacteria</taxon>
        <taxon>Pseudomonadati</taxon>
        <taxon>Pseudomonadota</taxon>
        <taxon>Gammaproteobacteria</taxon>
        <taxon>Pseudomonadales</taxon>
        <taxon>Pseudomonadaceae</taxon>
        <taxon>Phytopseudomonas</taxon>
    </lineage>
</organism>
<feature type="transmembrane region" description="Helical" evidence="1">
    <location>
        <begin position="17"/>
        <end position="34"/>
    </location>
</feature>
<dbReference type="Proteomes" id="UP000198606">
    <property type="component" value="Unassembled WGS sequence"/>
</dbReference>
<feature type="transmembrane region" description="Helical" evidence="1">
    <location>
        <begin position="40"/>
        <end position="58"/>
    </location>
</feature>
<sequence length="76" mass="8565">MRNIETDRRSFIPLRRAYLFISALVLVVSAIVLLNEGLWGIFAFCCLNAPFLAIAVYLKDGTLKRFNETLSSLADI</sequence>
<keyword evidence="1" id="KW-0812">Transmembrane</keyword>
<keyword evidence="1" id="KW-1133">Transmembrane helix</keyword>
<accession>A0A1G8NWJ2</accession>
<dbReference type="RefSeq" id="WP_084308542.1">
    <property type="nucleotide sequence ID" value="NZ_FNDG01000026.1"/>
</dbReference>
<name>A0A1G8NWJ2_9GAMM</name>
<reference evidence="2 3" key="1">
    <citation type="submission" date="2016-10" db="EMBL/GenBank/DDBJ databases">
        <authorList>
            <person name="de Groot N.N."/>
        </authorList>
    </citation>
    <scope>NUCLEOTIDE SEQUENCE [LARGE SCALE GENOMIC DNA]</scope>
    <source>
        <strain evidence="2 3">LMG 18387</strain>
    </source>
</reference>
<keyword evidence="1" id="KW-0472">Membrane</keyword>